<gene>
    <name evidence="7" type="ORF">TCARB_1158</name>
</gene>
<dbReference type="KEGG" id="tcb:TCARB_1158"/>
<dbReference type="NCBIfam" id="TIGR01188">
    <property type="entry name" value="drrA"/>
    <property type="match status" value="1"/>
</dbReference>
<dbReference type="Gene3D" id="3.40.50.300">
    <property type="entry name" value="P-loop containing nucleotide triphosphate hydrolases"/>
    <property type="match status" value="1"/>
</dbReference>
<keyword evidence="4 7" id="KW-0067">ATP-binding</keyword>
<dbReference type="STRING" id="697581.TCARB_1158"/>
<name>A0A3G1A5U7_9CREN</name>
<dbReference type="InterPro" id="IPR003593">
    <property type="entry name" value="AAA+_ATPase"/>
</dbReference>
<dbReference type="Pfam" id="PF13732">
    <property type="entry name" value="DrrA1-3_C"/>
    <property type="match status" value="1"/>
</dbReference>
<dbReference type="InterPro" id="IPR005894">
    <property type="entry name" value="DrrA"/>
</dbReference>
<dbReference type="PANTHER" id="PTHR43582:SF2">
    <property type="entry name" value="LINEARMYCIN RESISTANCE ATP-BINDING PROTEIN LNRL"/>
    <property type="match status" value="1"/>
</dbReference>
<dbReference type="RefSeq" id="WP_020961774.1">
    <property type="nucleotide sequence ID" value="NZ_CP007493.1"/>
</dbReference>
<keyword evidence="2" id="KW-0813">Transport</keyword>
<dbReference type="GO" id="GO:1900753">
    <property type="term" value="P:doxorubicin transport"/>
    <property type="evidence" value="ECO:0007669"/>
    <property type="project" value="InterPro"/>
</dbReference>
<dbReference type="GO" id="GO:0016887">
    <property type="term" value="F:ATP hydrolysis activity"/>
    <property type="evidence" value="ECO:0007669"/>
    <property type="project" value="InterPro"/>
</dbReference>
<feature type="domain" description="ABC transporter" evidence="6">
    <location>
        <begin position="11"/>
        <end position="243"/>
    </location>
</feature>
<dbReference type="InterPro" id="IPR003439">
    <property type="entry name" value="ABC_transporter-like_ATP-bd"/>
</dbReference>
<reference evidence="8" key="1">
    <citation type="book" date="2010" name="EXTREMOPHILES" publisher="0:0-0">
        <title>Complete genome sequences of ten hyperthermophilic archaea reveal their metabolic capabilities and possible ecological roles.</title>
        <editorList>
            <person name="?"/>
        </editorList>
        <authorList>
            <person name="Ravin N.V."/>
            <person name="Mardanov A.V."/>
            <person name="Bonch-Osmolovskaya E.A."/>
            <person name="Skryabin K.G."/>
        </authorList>
    </citation>
    <scope>NUCLEOTIDE SEQUENCE [LARGE SCALE GENOMIC DNA]</scope>
    <source>
        <strain evidence="8">1505</strain>
    </source>
</reference>
<protein>
    <submittedName>
        <fullName evidence="7">ABC transporter, ATP-binding protein</fullName>
    </submittedName>
</protein>
<dbReference type="SUPFAM" id="SSF52540">
    <property type="entry name" value="P-loop containing nucleoside triphosphate hydrolases"/>
    <property type="match status" value="1"/>
</dbReference>
<evidence type="ECO:0000256" key="2">
    <source>
        <dbReference type="ARBA" id="ARBA00022448"/>
    </source>
</evidence>
<comment type="subcellular location">
    <subcellularLocation>
        <location evidence="1">Cell membrane</location>
        <topology evidence="1">Peripheral membrane protein</topology>
        <orientation evidence="1">Cytoplasmic side</orientation>
    </subcellularLocation>
</comment>
<dbReference type="GO" id="GO:0043215">
    <property type="term" value="P:daunorubicin transport"/>
    <property type="evidence" value="ECO:0007669"/>
    <property type="project" value="InterPro"/>
</dbReference>
<dbReference type="EMBL" id="CP007493">
    <property type="protein sequence ID" value="AJB42206.1"/>
    <property type="molecule type" value="Genomic_DNA"/>
</dbReference>
<evidence type="ECO:0000313" key="7">
    <source>
        <dbReference type="EMBL" id="AJB42206.1"/>
    </source>
</evidence>
<dbReference type="InterPro" id="IPR017871">
    <property type="entry name" value="ABC_transporter-like_CS"/>
</dbReference>
<evidence type="ECO:0000256" key="5">
    <source>
        <dbReference type="ARBA" id="ARBA00049985"/>
    </source>
</evidence>
<dbReference type="GeneID" id="25406569"/>
<proteinExistence type="inferred from homology"/>
<dbReference type="AlphaFoldDB" id="A0A3G1A5U7"/>
<dbReference type="InterPro" id="IPR027417">
    <property type="entry name" value="P-loop_NTPase"/>
</dbReference>
<dbReference type="PANTHER" id="PTHR43582">
    <property type="entry name" value="LINEARMYCIN RESISTANCE ATP-BINDING PROTEIN LNRL"/>
    <property type="match status" value="1"/>
</dbReference>
<dbReference type="SMART" id="SM00382">
    <property type="entry name" value="AAA"/>
    <property type="match status" value="1"/>
</dbReference>
<evidence type="ECO:0000313" key="8">
    <source>
        <dbReference type="Proteomes" id="UP000266720"/>
    </source>
</evidence>
<dbReference type="InterPro" id="IPR025302">
    <property type="entry name" value="DrrA1/2-like_C"/>
</dbReference>
<dbReference type="GO" id="GO:0005886">
    <property type="term" value="C:plasma membrane"/>
    <property type="evidence" value="ECO:0007669"/>
    <property type="project" value="UniProtKB-SubCell"/>
</dbReference>
<sequence length="340" mass="37700">MSERKDEKYAIYVENLIKVYSGGLKALDGVSLEVNEGEIHAVVGPNGAGKTTLMRILTTQIQPTSGHARVLGYDVRSESGAVRKLISYVPQEFSVWTDITGYENLLFYSKIYGIPSDKRYSIISDALELMGLSEASGRLVRTYSGGMIRRLEIAAALMVKPKVIFLDEPTIGLDPRAREVVWEKLLEYQKEYRVTVLFNTHYMDEAERYAEKVTVLNKGRVIAEGTPQELVRLLGGETLKVWIEGESERASQILSSIDGIQVLSAKSNQLIIVTPDSSVMLPKIVQTLSKTGIEVRSTTVSRPTLEDVFIKLTGMSIEEAEKASGLREVRAVRRAIRAGG</sequence>
<keyword evidence="3" id="KW-0547">Nucleotide-binding</keyword>
<evidence type="ECO:0000259" key="6">
    <source>
        <dbReference type="PROSITE" id="PS50893"/>
    </source>
</evidence>
<dbReference type="Pfam" id="PF00005">
    <property type="entry name" value="ABC_tran"/>
    <property type="match status" value="1"/>
</dbReference>
<evidence type="ECO:0000256" key="1">
    <source>
        <dbReference type="ARBA" id="ARBA00004413"/>
    </source>
</evidence>
<dbReference type="GeneID" id="16572726"/>
<comment type="similarity">
    <text evidence="5">Belongs to the ABC transporter superfamily. Drug exporter-1 (DrugE1) (TC 3.A.1.105) family.</text>
</comment>
<organism evidence="7 8">
    <name type="scientific">Thermofilum adornatum 1505</name>
    <dbReference type="NCBI Taxonomy" id="697581"/>
    <lineage>
        <taxon>Archaea</taxon>
        <taxon>Thermoproteota</taxon>
        <taxon>Thermoprotei</taxon>
        <taxon>Thermofilales</taxon>
        <taxon>Thermofilaceae</taxon>
        <taxon>Thermofilum</taxon>
    </lineage>
</organism>
<dbReference type="Proteomes" id="UP000266720">
    <property type="component" value="Chromosome"/>
</dbReference>
<evidence type="ECO:0000256" key="4">
    <source>
        <dbReference type="ARBA" id="ARBA00022840"/>
    </source>
</evidence>
<accession>A0A3G1A5U7</accession>
<dbReference type="PROSITE" id="PS00211">
    <property type="entry name" value="ABC_TRANSPORTER_1"/>
    <property type="match status" value="1"/>
</dbReference>
<dbReference type="GO" id="GO:0005524">
    <property type="term" value="F:ATP binding"/>
    <property type="evidence" value="ECO:0007669"/>
    <property type="project" value="UniProtKB-KW"/>
</dbReference>
<dbReference type="PROSITE" id="PS50893">
    <property type="entry name" value="ABC_TRANSPORTER_2"/>
    <property type="match status" value="1"/>
</dbReference>
<evidence type="ECO:0000256" key="3">
    <source>
        <dbReference type="ARBA" id="ARBA00022741"/>
    </source>
</evidence>